<evidence type="ECO:0000313" key="3">
    <source>
        <dbReference type="EMBL" id="PFG73291.1"/>
    </source>
</evidence>
<dbReference type="PROSITE" id="PS51819">
    <property type="entry name" value="VOC"/>
    <property type="match status" value="2"/>
</dbReference>
<dbReference type="AlphaFoldDB" id="A0A2A9HDS1"/>
<dbReference type="Pfam" id="PF13669">
    <property type="entry name" value="Glyoxalase_4"/>
    <property type="match status" value="2"/>
</dbReference>
<dbReference type="GO" id="GO:0046872">
    <property type="term" value="F:metal ion binding"/>
    <property type="evidence" value="ECO:0007669"/>
    <property type="project" value="UniProtKB-KW"/>
</dbReference>
<feature type="domain" description="VOC" evidence="2">
    <location>
        <begin position="155"/>
        <end position="283"/>
    </location>
</feature>
<dbReference type="GO" id="GO:0046491">
    <property type="term" value="P:L-methylmalonyl-CoA metabolic process"/>
    <property type="evidence" value="ECO:0007669"/>
    <property type="project" value="TreeGrafter"/>
</dbReference>
<evidence type="ECO:0000256" key="1">
    <source>
        <dbReference type="ARBA" id="ARBA00022723"/>
    </source>
</evidence>
<dbReference type="Proteomes" id="UP000223071">
    <property type="component" value="Unassembled WGS sequence"/>
</dbReference>
<dbReference type="InterPro" id="IPR029068">
    <property type="entry name" value="Glyas_Bleomycin-R_OHBP_Dase"/>
</dbReference>
<dbReference type="EMBL" id="PDJQ01000001">
    <property type="protein sequence ID" value="PFG73291.1"/>
    <property type="molecule type" value="Genomic_DNA"/>
</dbReference>
<sequence length="283" mass="31666">MLPIKRLDHISMAAADYRAQAAKLERLLGFKYLHDWEAGPGQDFEGCVSQVRGTGIEFEVIAPATPDSFVQKFLDQNGPGLHHITMEVEDIHAAAAELERLGITPFGGVQDDGSWYVTYIHPRDSGGILWQLFVAHRPAPEVDRNAGGGTVDLQRMDHVSMAVPDLDRQVAWQERVFGMEVISRWEDGHLGYRGAELTIPGSLLKFEIIAPTRPDSFVQKFIESRRPGMHHITCEVASVDRAVEALRAEGIEPWGGIIENDWKRHTFIHPRDSGGVLIQLFEE</sequence>
<dbReference type="InterPro" id="IPR037523">
    <property type="entry name" value="VOC_core"/>
</dbReference>
<accession>A0A2A9HDS1</accession>
<dbReference type="PANTHER" id="PTHR43048:SF3">
    <property type="entry name" value="METHYLMALONYL-COA EPIMERASE, MITOCHONDRIAL"/>
    <property type="match status" value="1"/>
</dbReference>
<comment type="caution">
    <text evidence="3">The sequence shown here is derived from an EMBL/GenBank/DDBJ whole genome shotgun (WGS) entry which is preliminary data.</text>
</comment>
<dbReference type="RefSeq" id="WP_133117479.1">
    <property type="nucleotide sequence ID" value="NZ_PDJQ01000001.1"/>
</dbReference>
<evidence type="ECO:0000259" key="2">
    <source>
        <dbReference type="PROSITE" id="PS51819"/>
    </source>
</evidence>
<organism evidence="3 4">
    <name type="scientific">Tepidiforma thermophila (strain KCTC 52669 / CGMCC 1.13589 / G233)</name>
    <dbReference type="NCBI Taxonomy" id="2761530"/>
    <lineage>
        <taxon>Bacteria</taxon>
        <taxon>Bacillati</taxon>
        <taxon>Chloroflexota</taxon>
        <taxon>Tepidiformia</taxon>
        <taxon>Tepidiformales</taxon>
        <taxon>Tepidiformaceae</taxon>
        <taxon>Tepidiforma</taxon>
    </lineage>
</organism>
<reference evidence="3 4" key="1">
    <citation type="submission" date="2017-09" db="EMBL/GenBank/DDBJ databases">
        <title>Sequencing the genomes of two abundant thermophiles in Great Basin hot springs: Thermocrinis jamiesonii and novel Chloroflexi Thermoflexus hugenholtzii.</title>
        <authorList>
            <person name="Hedlund B."/>
        </authorList>
    </citation>
    <scope>NUCLEOTIDE SEQUENCE [LARGE SCALE GENOMIC DNA]</scope>
    <source>
        <strain evidence="3 4">G233</strain>
    </source>
</reference>
<dbReference type="PANTHER" id="PTHR43048">
    <property type="entry name" value="METHYLMALONYL-COA EPIMERASE"/>
    <property type="match status" value="1"/>
</dbReference>
<proteinExistence type="predicted"/>
<protein>
    <submittedName>
        <fullName evidence="3">Methylmalonyl-CoA/ethylmalonyl-CoA epimerase</fullName>
    </submittedName>
</protein>
<name>A0A2A9HDS1_TEPT2</name>
<keyword evidence="4" id="KW-1185">Reference proteome</keyword>
<dbReference type="GO" id="GO:0004493">
    <property type="term" value="F:methylmalonyl-CoA epimerase activity"/>
    <property type="evidence" value="ECO:0007669"/>
    <property type="project" value="TreeGrafter"/>
</dbReference>
<dbReference type="Gene3D" id="3.10.180.10">
    <property type="entry name" value="2,3-Dihydroxybiphenyl 1,2-Dioxygenase, domain 1"/>
    <property type="match status" value="2"/>
</dbReference>
<dbReference type="SUPFAM" id="SSF54593">
    <property type="entry name" value="Glyoxalase/Bleomycin resistance protein/Dihydroxybiphenyl dioxygenase"/>
    <property type="match status" value="2"/>
</dbReference>
<keyword evidence="1" id="KW-0479">Metal-binding</keyword>
<evidence type="ECO:0000313" key="4">
    <source>
        <dbReference type="Proteomes" id="UP000223071"/>
    </source>
</evidence>
<dbReference type="InterPro" id="IPR051785">
    <property type="entry name" value="MMCE/EMCE_epimerase"/>
</dbReference>
<gene>
    <name evidence="3" type="ORF">A9A59_0486</name>
</gene>
<feature type="domain" description="VOC" evidence="2">
    <location>
        <begin position="6"/>
        <end position="135"/>
    </location>
</feature>